<dbReference type="Proteomes" id="UP000604825">
    <property type="component" value="Unassembled WGS sequence"/>
</dbReference>
<dbReference type="OrthoDB" id="687839at2759"/>
<comment type="caution">
    <text evidence="1">The sequence shown here is derived from an EMBL/GenBank/DDBJ whole genome shotgun (WGS) entry which is preliminary data.</text>
</comment>
<proteinExistence type="predicted"/>
<keyword evidence="2" id="KW-1185">Reference proteome</keyword>
<organism evidence="1 2">
    <name type="scientific">Miscanthus lutarioriparius</name>
    <dbReference type="NCBI Taxonomy" id="422564"/>
    <lineage>
        <taxon>Eukaryota</taxon>
        <taxon>Viridiplantae</taxon>
        <taxon>Streptophyta</taxon>
        <taxon>Embryophyta</taxon>
        <taxon>Tracheophyta</taxon>
        <taxon>Spermatophyta</taxon>
        <taxon>Magnoliopsida</taxon>
        <taxon>Liliopsida</taxon>
        <taxon>Poales</taxon>
        <taxon>Poaceae</taxon>
        <taxon>PACMAD clade</taxon>
        <taxon>Panicoideae</taxon>
        <taxon>Andropogonodae</taxon>
        <taxon>Andropogoneae</taxon>
        <taxon>Saccharinae</taxon>
        <taxon>Miscanthus</taxon>
    </lineage>
</organism>
<reference evidence="1" key="1">
    <citation type="submission" date="2020-10" db="EMBL/GenBank/DDBJ databases">
        <authorList>
            <person name="Han B."/>
            <person name="Lu T."/>
            <person name="Zhao Q."/>
            <person name="Huang X."/>
            <person name="Zhao Y."/>
        </authorList>
    </citation>
    <scope>NUCLEOTIDE SEQUENCE</scope>
</reference>
<sequence>MAATNRLNIRSRAPAGVVGLLLATCLWLAATVASTTRPLKVSSSEGDGAQHTVESPPVGYIIQTVVVGTAAEQDGGAAGRSRLMNVDMLGGIKNSGPSPGDGH</sequence>
<gene>
    <name evidence="1" type="ORF">NCGR_LOCUS60261</name>
</gene>
<dbReference type="EMBL" id="CAJGYO010000018">
    <property type="protein sequence ID" value="CAD6336163.1"/>
    <property type="molecule type" value="Genomic_DNA"/>
</dbReference>
<evidence type="ECO:0000313" key="1">
    <source>
        <dbReference type="EMBL" id="CAD6336163.1"/>
    </source>
</evidence>
<evidence type="ECO:0000313" key="2">
    <source>
        <dbReference type="Proteomes" id="UP000604825"/>
    </source>
</evidence>
<dbReference type="AlphaFoldDB" id="A0A811S5A9"/>
<name>A0A811S5A9_9POAL</name>
<protein>
    <submittedName>
        <fullName evidence="1">Uncharacterized protein</fullName>
    </submittedName>
</protein>
<accession>A0A811S5A9</accession>